<dbReference type="GO" id="GO:0016853">
    <property type="term" value="F:isomerase activity"/>
    <property type="evidence" value="ECO:0007669"/>
    <property type="project" value="UniProtKB-KW"/>
</dbReference>
<gene>
    <name evidence="5" type="ORF">KN1_28520</name>
</gene>
<keyword evidence="2" id="KW-0479">Metal-binding</keyword>
<dbReference type="InterPro" id="IPR018833">
    <property type="entry name" value="Rv2993c-like_N"/>
</dbReference>
<dbReference type="GO" id="GO:0046872">
    <property type="term" value="F:metal ion binding"/>
    <property type="evidence" value="ECO:0007669"/>
    <property type="project" value="UniProtKB-KW"/>
</dbReference>
<feature type="domain" description="Fumarylacetoacetase-like C-terminal" evidence="3">
    <location>
        <begin position="54"/>
        <end position="281"/>
    </location>
</feature>
<proteinExistence type="inferred from homology"/>
<evidence type="ECO:0000259" key="4">
    <source>
        <dbReference type="Pfam" id="PF10370"/>
    </source>
</evidence>
<reference evidence="5 6" key="1">
    <citation type="submission" date="2021-04" db="EMBL/GenBank/DDBJ databases">
        <title>Complete genome sequence of Stygiolobus sp. KN-1.</title>
        <authorList>
            <person name="Nakamura K."/>
            <person name="Sakai H."/>
            <person name="Kurosawa N."/>
        </authorList>
    </citation>
    <scope>NUCLEOTIDE SEQUENCE [LARGE SCALE GENOMIC DNA]</scope>
    <source>
        <strain evidence="5 6">KN-1</strain>
    </source>
</reference>
<protein>
    <submittedName>
        <fullName evidence="5">2-hydroxyhepta-2,4-diene-1,7-dioate isomerase</fullName>
    </submittedName>
</protein>
<organism evidence="5 6">
    <name type="scientific">Stygiolobus caldivivus</name>
    <dbReference type="NCBI Taxonomy" id="2824673"/>
    <lineage>
        <taxon>Archaea</taxon>
        <taxon>Thermoproteota</taxon>
        <taxon>Thermoprotei</taxon>
        <taxon>Sulfolobales</taxon>
        <taxon>Sulfolobaceae</taxon>
        <taxon>Stygiolobus</taxon>
    </lineage>
</organism>
<dbReference type="PANTHER" id="PTHR42796">
    <property type="entry name" value="FUMARYLACETOACETATE HYDROLASE DOMAIN-CONTAINING PROTEIN 2A-RELATED"/>
    <property type="match status" value="1"/>
</dbReference>
<evidence type="ECO:0000256" key="1">
    <source>
        <dbReference type="ARBA" id="ARBA00010211"/>
    </source>
</evidence>
<dbReference type="Gene3D" id="3.90.850.10">
    <property type="entry name" value="Fumarylacetoacetase-like, C-terminal domain"/>
    <property type="match status" value="1"/>
</dbReference>
<sequence length="286" mass="32288">MKYVSFMKDGSKRFGILEGDRVFEVDSLEEKEPKGSSYKLSELVLHAPVPQREIICTLTNSPKMVGVDSKEKARELLFSPKFFIKLSWTIIGPYDTVISPKSGIRPEVEIAVVTKKKLKNSTPAEARDAVLGYTVFNDVTAPNEFKKDWYKAFRRDPNDGKVKEMTVRGNHFRNKNRDTFSPMGPWLVTQDELTDPYGLRMRSQINDEVIQEGSSDELVFSIEEILTELSKILTLPKYSIVSTGTIGYFGAEDPSEFKPKNCEGTMIAEVDKIGKIVNKVVVEQST</sequence>
<dbReference type="InterPro" id="IPR051121">
    <property type="entry name" value="FAH"/>
</dbReference>
<dbReference type="SUPFAM" id="SSF56529">
    <property type="entry name" value="FAH"/>
    <property type="match status" value="1"/>
</dbReference>
<dbReference type="KEGG" id="csty:KN1_28520"/>
<dbReference type="GO" id="GO:0044281">
    <property type="term" value="P:small molecule metabolic process"/>
    <property type="evidence" value="ECO:0007669"/>
    <property type="project" value="UniProtKB-ARBA"/>
</dbReference>
<dbReference type="RefSeq" id="WP_221288371.1">
    <property type="nucleotide sequence ID" value="NZ_AP024597.1"/>
</dbReference>
<dbReference type="Pfam" id="PF10370">
    <property type="entry name" value="Rv2993c-like_N"/>
    <property type="match status" value="1"/>
</dbReference>
<dbReference type="InterPro" id="IPR036663">
    <property type="entry name" value="Fumarylacetoacetase_C_sf"/>
</dbReference>
<dbReference type="Pfam" id="PF01557">
    <property type="entry name" value="FAA_hydrolase"/>
    <property type="match status" value="1"/>
</dbReference>
<dbReference type="Proteomes" id="UP000825123">
    <property type="component" value="Chromosome"/>
</dbReference>
<dbReference type="GeneID" id="66164566"/>
<name>A0A8D5U9J3_9CREN</name>
<dbReference type="InterPro" id="IPR011234">
    <property type="entry name" value="Fumarylacetoacetase-like_C"/>
</dbReference>
<keyword evidence="6" id="KW-1185">Reference proteome</keyword>
<evidence type="ECO:0000259" key="3">
    <source>
        <dbReference type="Pfam" id="PF01557"/>
    </source>
</evidence>
<dbReference type="PANTHER" id="PTHR42796:SF4">
    <property type="entry name" value="FUMARYLACETOACETATE HYDROLASE DOMAIN-CONTAINING PROTEIN 2A"/>
    <property type="match status" value="1"/>
</dbReference>
<accession>A0A8D5U9J3</accession>
<evidence type="ECO:0000313" key="6">
    <source>
        <dbReference type="Proteomes" id="UP000825123"/>
    </source>
</evidence>
<evidence type="ECO:0000256" key="2">
    <source>
        <dbReference type="ARBA" id="ARBA00022723"/>
    </source>
</evidence>
<keyword evidence="5" id="KW-0413">Isomerase</keyword>
<dbReference type="AlphaFoldDB" id="A0A8D5U9J3"/>
<comment type="similarity">
    <text evidence="1">Belongs to the FAH family.</text>
</comment>
<dbReference type="EMBL" id="AP024597">
    <property type="protein sequence ID" value="BCU71555.1"/>
    <property type="molecule type" value="Genomic_DNA"/>
</dbReference>
<evidence type="ECO:0000313" key="5">
    <source>
        <dbReference type="EMBL" id="BCU71555.1"/>
    </source>
</evidence>
<feature type="domain" description="Rv2993c-like N-terminal" evidence="4">
    <location>
        <begin position="1"/>
        <end position="48"/>
    </location>
</feature>